<dbReference type="Gene3D" id="3.30.870.10">
    <property type="entry name" value="Endonuclease Chain A"/>
    <property type="match status" value="1"/>
</dbReference>
<sequence>MGTNFFTNENQNTLLEKIEGVFKYKKVHFFDVLVGYFRASGYFKIRKFIEQTPKIRFLVGINVDKLTVQANQQGLLFNPDDEQSQEEFFSELKKNFQEAQYDKDVEDGMLQFIEDIVSGKIEMRIHPKQNIHAKVYIFREEVYHPHGYGSVITGSSNLTDAGLEKNFEFNVELRYDNDIQFAAETFDRLWNEAVEIDLSHIEAIRDESYLNPNFTPYEVYLKFLLEYFGKSIEFDPNSVSDLPKGFKKLSYQVDAVNDGFAKMMKHNGFFLSDVVGLGKTIVAALIAKKFFFANGFPTYRSNTLVIVPPALKESWDETLSKFKIDNYSIITNGSLHKIKDASLYDLVIVDEAHKFRTDTATMYNELQKLCKTPTRHLRTDGTTYEKKIILVSATPLNNKPEDIANLVYLFQDSKDSTLEEGNLQRFFREQIDAYKKVKAEKNNSAIASKVRSIYEKIRVKVVEPLTVRRTRTDLLENEAYKKDLDEQGIVFPTVHQPQPLYYELDKALSALYDKTINVLSNKKEGLTYFRYQAIKYLSEDKKKKYKKADQISIQLAGIMKTLLVKRLDSSFYAFKQSLKRYYEANCVMLKMFEKGSIYIAPNLKVNELLSNGKEDELIKLIEQSVYTDPTIEVCTPDDFVKPVYVDGLKHDDALLKDLVAEWDKIDYDPKLDVFLDKLKNQLFDKSINFEGKLVVFSESKETTNYLSEKLKQQGYNKVLSVGSNNRTESMPLLNANFDANYKGNKKKDYNIVLTTEVLAEGVNLHRANIVVNYDTPWNSTRLMQRIGRVNRIGSVAKDIYVYNFFPTEKVNNDIELVKKAKMKLFAFHAALGEDSQIYSDEETPESFGLFDKSLEEERDEKLSYLMWLRKLKEEYPDLLKAIAKMPLRARVGRRTANTDKSTLAFIRNNKRDAFTLVHKDGKMEELTFLEAVKIFKADVNEQAIPLHKLHHFQIGKALENFSERAEAEKGNSLKVNPTQGPNEKKAIAYLDSFLTIQNISEKEAELIRQAKRAITTGKFQQLQREVNKLKTATKKAPIKLSVLLEQMMKILSSYPLLAEQNIASGDVTVKRQQQRGSLNPEIIISESFCS</sequence>
<dbReference type="InterPro" id="IPR014001">
    <property type="entry name" value="Helicase_ATP-bd"/>
</dbReference>
<keyword evidence="4" id="KW-0347">Helicase</keyword>
<dbReference type="InterPro" id="IPR049730">
    <property type="entry name" value="SNF2/RAD54-like_C"/>
</dbReference>
<protein>
    <submittedName>
        <fullName evidence="4">Helicase protein</fullName>
    </submittedName>
</protein>
<accession>A0A133PTI8</accession>
<dbReference type="PANTHER" id="PTHR45766:SF6">
    <property type="entry name" value="SWI_SNF-RELATED MATRIX-ASSOCIATED ACTIN-DEPENDENT REGULATOR OF CHROMATIN SUBFAMILY A-LIKE PROTEIN 1"/>
    <property type="match status" value="1"/>
</dbReference>
<organism evidence="4 5">
    <name type="scientific">Prevotella corporis</name>
    <dbReference type="NCBI Taxonomy" id="28128"/>
    <lineage>
        <taxon>Bacteria</taxon>
        <taxon>Pseudomonadati</taxon>
        <taxon>Bacteroidota</taxon>
        <taxon>Bacteroidia</taxon>
        <taxon>Bacteroidales</taxon>
        <taxon>Prevotellaceae</taxon>
        <taxon>Prevotella</taxon>
    </lineage>
</organism>
<dbReference type="AlphaFoldDB" id="A0A133PTI8"/>
<dbReference type="Pfam" id="PF00271">
    <property type="entry name" value="Helicase_C"/>
    <property type="match status" value="1"/>
</dbReference>
<dbReference type="SUPFAM" id="SSF52540">
    <property type="entry name" value="P-loop containing nucleoside triphosphate hydrolases"/>
    <property type="match status" value="2"/>
</dbReference>
<comment type="caution">
    <text evidence="4">The sequence shown here is derived from an EMBL/GenBank/DDBJ whole genome shotgun (WGS) entry which is preliminary data.</text>
</comment>
<evidence type="ECO:0000313" key="4">
    <source>
        <dbReference type="EMBL" id="KXA32362.1"/>
    </source>
</evidence>
<dbReference type="CDD" id="cd09178">
    <property type="entry name" value="PLDc_N_Snf2_like"/>
    <property type="match status" value="1"/>
</dbReference>
<dbReference type="PATRIC" id="fig|28128.5.peg.2861"/>
<dbReference type="PANTHER" id="PTHR45766">
    <property type="entry name" value="DNA ANNEALING HELICASE AND ENDONUCLEASE ZRANB3 FAMILY MEMBER"/>
    <property type="match status" value="1"/>
</dbReference>
<dbReference type="SMART" id="SM00490">
    <property type="entry name" value="HELICc"/>
    <property type="match status" value="1"/>
</dbReference>
<feature type="domain" description="Helicase ATP-binding" evidence="2">
    <location>
        <begin position="260"/>
        <end position="413"/>
    </location>
</feature>
<proteinExistence type="predicted"/>
<dbReference type="InterPro" id="IPR001650">
    <property type="entry name" value="Helicase_C-like"/>
</dbReference>
<feature type="domain" description="Helicase C-terminal" evidence="3">
    <location>
        <begin position="670"/>
        <end position="845"/>
    </location>
</feature>
<evidence type="ECO:0000259" key="2">
    <source>
        <dbReference type="PROSITE" id="PS51192"/>
    </source>
</evidence>
<dbReference type="Proteomes" id="UP000070533">
    <property type="component" value="Unassembled WGS sequence"/>
</dbReference>
<name>A0A133PTI8_9BACT</name>
<dbReference type="GO" id="GO:0016787">
    <property type="term" value="F:hydrolase activity"/>
    <property type="evidence" value="ECO:0007669"/>
    <property type="project" value="UniProtKB-KW"/>
</dbReference>
<keyword evidence="1" id="KW-0378">Hydrolase</keyword>
<dbReference type="OrthoDB" id="9814088at2"/>
<dbReference type="Pfam" id="PF13091">
    <property type="entry name" value="PLDc_2"/>
    <property type="match status" value="1"/>
</dbReference>
<dbReference type="PROSITE" id="PS51194">
    <property type="entry name" value="HELICASE_CTER"/>
    <property type="match status" value="1"/>
</dbReference>
<dbReference type="STRING" id="28128.HMPREF3226_02778"/>
<dbReference type="PROSITE" id="PS51192">
    <property type="entry name" value="HELICASE_ATP_BIND_1"/>
    <property type="match status" value="1"/>
</dbReference>
<dbReference type="SMART" id="SM00487">
    <property type="entry name" value="DEXDc"/>
    <property type="match status" value="1"/>
</dbReference>
<dbReference type="GO" id="GO:0004386">
    <property type="term" value="F:helicase activity"/>
    <property type="evidence" value="ECO:0007669"/>
    <property type="project" value="UniProtKB-KW"/>
</dbReference>
<keyword evidence="4" id="KW-0547">Nucleotide-binding</keyword>
<keyword evidence="5" id="KW-1185">Reference proteome</keyword>
<dbReference type="RefSeq" id="WP_060941433.1">
    <property type="nucleotide sequence ID" value="NZ_JAIHUT010000047.1"/>
</dbReference>
<dbReference type="InterPro" id="IPR025202">
    <property type="entry name" value="PLD-like_dom"/>
</dbReference>
<evidence type="ECO:0000313" key="5">
    <source>
        <dbReference type="Proteomes" id="UP000070533"/>
    </source>
</evidence>
<evidence type="ECO:0000256" key="1">
    <source>
        <dbReference type="ARBA" id="ARBA00022801"/>
    </source>
</evidence>
<dbReference type="Gene3D" id="3.40.50.300">
    <property type="entry name" value="P-loop containing nucleotide triphosphate hydrolases"/>
    <property type="match status" value="2"/>
</dbReference>
<dbReference type="InterPro" id="IPR027417">
    <property type="entry name" value="P-loop_NTPase"/>
</dbReference>
<dbReference type="EMBL" id="LRQG01000257">
    <property type="protein sequence ID" value="KXA32362.1"/>
    <property type="molecule type" value="Genomic_DNA"/>
</dbReference>
<keyword evidence="4" id="KW-0067">ATP-binding</keyword>
<dbReference type="CDD" id="cd18793">
    <property type="entry name" value="SF2_C_SNF"/>
    <property type="match status" value="1"/>
</dbReference>
<reference evidence="5" key="1">
    <citation type="submission" date="2016-01" db="EMBL/GenBank/DDBJ databases">
        <authorList>
            <person name="Mitreva M."/>
            <person name="Pepin K.H."/>
            <person name="Mihindukulasuriya K.A."/>
            <person name="Fulton R."/>
            <person name="Fronick C."/>
            <person name="O'Laughlin M."/>
            <person name="Miner T."/>
            <person name="Herter B."/>
            <person name="Rosa B.A."/>
            <person name="Cordes M."/>
            <person name="Tomlinson C."/>
            <person name="Wollam A."/>
            <person name="Palsikar V.B."/>
            <person name="Mardis E.R."/>
            <person name="Wilson R.K."/>
        </authorList>
    </citation>
    <scope>NUCLEOTIDE SEQUENCE [LARGE SCALE GENOMIC DNA]</scope>
    <source>
        <strain evidence="5">MJR7716</strain>
    </source>
</reference>
<evidence type="ECO:0000259" key="3">
    <source>
        <dbReference type="PROSITE" id="PS51194"/>
    </source>
</evidence>
<gene>
    <name evidence="4" type="ORF">HMPREF3226_02778</name>
</gene>